<name>Q5Z6N5_ORYSJ</name>
<gene>
    <name evidence="3" type="ORF">OJ1001_B06.31</name>
    <name evidence="2" type="ORF">P0528B02.3</name>
</gene>
<sequence length="168" mass="18779">MAQDNKLDLLLKTIAENEKKRVEAEERVRGDFAELRKTIETRLPVVEKKVEELGSAVGDLSVKVEHIEHTLSKTAQTSDGTQWLAVEDATWEDLEDLRARFPEALAWGQATFQGEGIVKASGEEEPSASAKLKMKPVPDGEQEGGEEDLRPARVIRPNRKYVGPEWAM</sequence>
<proteinExistence type="predicted"/>
<feature type="region of interest" description="Disordered" evidence="1">
    <location>
        <begin position="120"/>
        <end position="156"/>
    </location>
</feature>
<reference evidence="4" key="3">
    <citation type="journal article" date="2005" name="Nature">
        <title>The map-based sequence of the rice genome.</title>
        <authorList>
            <consortium name="International rice genome sequencing project (IRGSP)"/>
            <person name="Matsumoto T."/>
            <person name="Wu J."/>
            <person name="Kanamori H."/>
            <person name="Katayose Y."/>
            <person name="Fujisawa M."/>
            <person name="Namiki N."/>
            <person name="Mizuno H."/>
            <person name="Yamamoto K."/>
            <person name="Antonio B.A."/>
            <person name="Baba T."/>
            <person name="Sakata K."/>
            <person name="Nagamura Y."/>
            <person name="Aoki H."/>
            <person name="Arikawa K."/>
            <person name="Arita K."/>
            <person name="Bito T."/>
            <person name="Chiden Y."/>
            <person name="Fujitsuka N."/>
            <person name="Fukunaka R."/>
            <person name="Hamada M."/>
            <person name="Harada C."/>
            <person name="Hayashi A."/>
            <person name="Hijishita S."/>
            <person name="Honda M."/>
            <person name="Hosokawa S."/>
            <person name="Ichikawa Y."/>
            <person name="Idonuma A."/>
            <person name="Iijima M."/>
            <person name="Ikeda M."/>
            <person name="Ikeno M."/>
            <person name="Ito K."/>
            <person name="Ito S."/>
            <person name="Ito T."/>
            <person name="Ito Y."/>
            <person name="Ito Y."/>
            <person name="Iwabuchi A."/>
            <person name="Kamiya K."/>
            <person name="Karasawa W."/>
            <person name="Kurita K."/>
            <person name="Katagiri S."/>
            <person name="Kikuta A."/>
            <person name="Kobayashi H."/>
            <person name="Kobayashi N."/>
            <person name="Machita K."/>
            <person name="Maehara T."/>
            <person name="Masukawa M."/>
            <person name="Mizubayashi T."/>
            <person name="Mukai Y."/>
            <person name="Nagasaki H."/>
            <person name="Nagata Y."/>
            <person name="Naito S."/>
            <person name="Nakashima M."/>
            <person name="Nakama Y."/>
            <person name="Nakamichi Y."/>
            <person name="Nakamura M."/>
            <person name="Meguro A."/>
            <person name="Negishi M."/>
            <person name="Ohta I."/>
            <person name="Ohta T."/>
            <person name="Okamoto M."/>
            <person name="Ono N."/>
            <person name="Saji S."/>
            <person name="Sakaguchi M."/>
            <person name="Sakai K."/>
            <person name="Shibata M."/>
            <person name="Shimokawa T."/>
            <person name="Song J."/>
            <person name="Takazaki Y."/>
            <person name="Terasawa K."/>
            <person name="Tsugane M."/>
            <person name="Tsuji K."/>
            <person name="Ueda S."/>
            <person name="Waki K."/>
            <person name="Yamagata H."/>
            <person name="Yamamoto M."/>
            <person name="Yamamoto S."/>
            <person name="Yamane H."/>
            <person name="Yoshiki S."/>
            <person name="Yoshihara R."/>
            <person name="Yukawa K."/>
            <person name="Zhong H."/>
            <person name="Yano M."/>
            <person name="Yuan Q."/>
            <person name="Ouyang S."/>
            <person name="Liu J."/>
            <person name="Jones K.M."/>
            <person name="Gansberger K."/>
            <person name="Moffat K."/>
            <person name="Hill J."/>
            <person name="Bera J."/>
            <person name="Fadrosh D."/>
            <person name="Jin S."/>
            <person name="Johri S."/>
            <person name="Kim M."/>
            <person name="Overton L."/>
            <person name="Reardon M."/>
            <person name="Tsitrin T."/>
            <person name="Vuong H."/>
            <person name="Weaver B."/>
            <person name="Ciecko A."/>
            <person name="Tallon L."/>
            <person name="Jackson J."/>
            <person name="Pai G."/>
            <person name="Aken S.V."/>
            <person name="Utterback T."/>
            <person name="Reidmuller S."/>
            <person name="Feldblyum T."/>
            <person name="Hsiao J."/>
            <person name="Zismann V."/>
            <person name="Iobst S."/>
            <person name="de Vazeille A.R."/>
            <person name="Buell C.R."/>
            <person name="Ying K."/>
            <person name="Li Y."/>
            <person name="Lu T."/>
            <person name="Huang Y."/>
            <person name="Zhao Q."/>
            <person name="Feng Q."/>
            <person name="Zhang L."/>
            <person name="Zhu J."/>
            <person name="Weng Q."/>
            <person name="Mu J."/>
            <person name="Lu Y."/>
            <person name="Fan D."/>
            <person name="Liu Y."/>
            <person name="Guan J."/>
            <person name="Zhang Y."/>
            <person name="Yu S."/>
            <person name="Liu X."/>
            <person name="Zhang Y."/>
            <person name="Hong G."/>
            <person name="Han B."/>
            <person name="Choisne N."/>
            <person name="Demange N."/>
            <person name="Orjeda G."/>
            <person name="Samain S."/>
            <person name="Cattolico L."/>
            <person name="Pelletier E."/>
            <person name="Couloux A."/>
            <person name="Segurens B."/>
            <person name="Wincker P."/>
            <person name="D'Hont A."/>
            <person name="Scarpelli C."/>
            <person name="Weissenbach J."/>
            <person name="Salanoubat M."/>
            <person name="Quetier F."/>
            <person name="Yu Y."/>
            <person name="Kim H.R."/>
            <person name="Rambo T."/>
            <person name="Currie J."/>
            <person name="Collura K."/>
            <person name="Luo M."/>
            <person name="Yang T."/>
            <person name="Ammiraju J.S.S."/>
            <person name="Engler F."/>
            <person name="Soderlund C."/>
            <person name="Wing R.A."/>
            <person name="Palmer L.E."/>
            <person name="de la Bastide M."/>
            <person name="Spiegel L."/>
            <person name="Nascimento L."/>
            <person name="Zutavern T."/>
            <person name="O'Shaughnessy A."/>
            <person name="Dike S."/>
            <person name="Dedhia N."/>
            <person name="Preston R."/>
            <person name="Balija V."/>
            <person name="McCombie W.R."/>
            <person name="Chow T."/>
            <person name="Chen H."/>
            <person name="Chung M."/>
            <person name="Chen C."/>
            <person name="Shaw J."/>
            <person name="Wu H."/>
            <person name="Hsiao K."/>
            <person name="Chao Y."/>
            <person name="Chu M."/>
            <person name="Cheng C."/>
            <person name="Hour A."/>
            <person name="Lee P."/>
            <person name="Lin S."/>
            <person name="Lin Y."/>
            <person name="Liou J."/>
            <person name="Liu S."/>
            <person name="Hsing Y."/>
            <person name="Raghuvanshi S."/>
            <person name="Mohanty A."/>
            <person name="Bharti A.K."/>
            <person name="Gaur A."/>
            <person name="Gupta V."/>
            <person name="Kumar D."/>
            <person name="Ravi V."/>
            <person name="Vij S."/>
            <person name="Kapur A."/>
            <person name="Khurana P."/>
            <person name="Khurana P."/>
            <person name="Khurana J.P."/>
            <person name="Tyagi A.K."/>
            <person name="Gaikwad K."/>
            <person name="Singh A."/>
            <person name="Dalal V."/>
            <person name="Srivastava S."/>
            <person name="Dixit A."/>
            <person name="Pal A.K."/>
            <person name="Ghazi I.A."/>
            <person name="Yadav M."/>
            <person name="Pandit A."/>
            <person name="Bhargava A."/>
            <person name="Sureshbabu K."/>
            <person name="Batra K."/>
            <person name="Sharma T.R."/>
            <person name="Mohapatra T."/>
            <person name="Singh N.K."/>
            <person name="Messing J."/>
            <person name="Nelson A.B."/>
            <person name="Fuks G."/>
            <person name="Kavchok S."/>
            <person name="Keizer G."/>
            <person name="Linton E."/>
            <person name="Llaca V."/>
            <person name="Song R."/>
            <person name="Tanyolac B."/>
            <person name="Young S."/>
            <person name="Ho-Il K."/>
            <person name="Hahn J.H."/>
            <person name="Sangsakoo G."/>
            <person name="Vanavichit A."/>
            <person name="de Mattos Luiz.A.T."/>
            <person name="Zimmer P.D."/>
            <person name="Malone G."/>
            <person name="Dellagostin O."/>
            <person name="de Oliveira A.C."/>
            <person name="Bevan M."/>
            <person name="Bancroft I."/>
            <person name="Minx P."/>
            <person name="Cordum H."/>
            <person name="Wilson R."/>
            <person name="Cheng Z."/>
            <person name="Jin W."/>
            <person name="Jiang J."/>
            <person name="Leong S.A."/>
            <person name="Iwama H."/>
            <person name="Gojobori T."/>
            <person name="Itoh T."/>
            <person name="Niimura Y."/>
            <person name="Fujii Y."/>
            <person name="Habara T."/>
            <person name="Sakai H."/>
            <person name="Sato Y."/>
            <person name="Wilson G."/>
            <person name="Kumar K."/>
            <person name="McCouch S."/>
            <person name="Juretic N."/>
            <person name="Hoen D."/>
            <person name="Wright S."/>
            <person name="Bruskiewich R."/>
            <person name="Bureau T."/>
            <person name="Miyao A."/>
            <person name="Hirochika H."/>
            <person name="Nishikawa T."/>
            <person name="Kadowaki K."/>
            <person name="Sugiura M."/>
            <person name="Burr B."/>
            <person name="Sasaki T."/>
        </authorList>
    </citation>
    <scope>NUCLEOTIDE SEQUENCE [LARGE SCALE GENOMIC DNA]</scope>
    <source>
        <strain evidence="4">cv. Nipponbare</strain>
    </source>
</reference>
<accession>Q5Z6N5</accession>
<dbReference type="Proteomes" id="UP000000763">
    <property type="component" value="Chromosome 6"/>
</dbReference>
<reference evidence="2" key="1">
    <citation type="submission" date="2001-05" db="EMBL/GenBank/DDBJ databases">
        <title>Oryza sativa nipponbare(GA3) genomic DNA, chromosome 6, PAC clone:P0528B02.</title>
        <authorList>
            <person name="Sasaki T."/>
            <person name="Matsumoto T."/>
            <person name="Yamamoto K."/>
        </authorList>
    </citation>
    <scope>NUCLEOTIDE SEQUENCE</scope>
</reference>
<dbReference type="AlphaFoldDB" id="Q5Z6N5"/>
<evidence type="ECO:0000313" key="2">
    <source>
        <dbReference type="EMBL" id="BAD53509.1"/>
    </source>
</evidence>
<reference evidence="4" key="4">
    <citation type="journal article" date="2008" name="Nucleic Acids Res.">
        <title>The rice annotation project database (RAP-DB): 2008 update.</title>
        <authorList>
            <consortium name="The rice annotation project (RAP)"/>
        </authorList>
    </citation>
    <scope>GENOME REANNOTATION</scope>
    <source>
        <strain evidence="4">cv. Nipponbare</strain>
    </source>
</reference>
<protein>
    <submittedName>
        <fullName evidence="3">Uncharacterized protein</fullName>
    </submittedName>
</protein>
<reference evidence="3" key="2">
    <citation type="submission" date="2002-06" db="EMBL/GenBank/DDBJ databases">
        <title>Oryza sativa nipponbare(GA3) genomic DNA, chromosome 6, BAC clone:OJ1001_B06.</title>
        <authorList>
            <person name="Sasaki T."/>
            <person name="Matsumoto T."/>
            <person name="Katayose Y."/>
        </authorList>
    </citation>
    <scope>NUCLEOTIDE SEQUENCE</scope>
</reference>
<evidence type="ECO:0000256" key="1">
    <source>
        <dbReference type="SAM" id="MobiDB-lite"/>
    </source>
</evidence>
<evidence type="ECO:0000313" key="4">
    <source>
        <dbReference type="Proteomes" id="UP000000763"/>
    </source>
</evidence>
<dbReference type="EMBL" id="AP003575">
    <property type="protein sequence ID" value="BAD53509.1"/>
    <property type="molecule type" value="Genomic_DNA"/>
</dbReference>
<organism evidence="3 4">
    <name type="scientific">Oryza sativa subsp. japonica</name>
    <name type="common">Rice</name>
    <dbReference type="NCBI Taxonomy" id="39947"/>
    <lineage>
        <taxon>Eukaryota</taxon>
        <taxon>Viridiplantae</taxon>
        <taxon>Streptophyta</taxon>
        <taxon>Embryophyta</taxon>
        <taxon>Tracheophyta</taxon>
        <taxon>Spermatophyta</taxon>
        <taxon>Magnoliopsida</taxon>
        <taxon>Liliopsida</taxon>
        <taxon>Poales</taxon>
        <taxon>Poaceae</taxon>
        <taxon>BOP clade</taxon>
        <taxon>Oryzoideae</taxon>
        <taxon>Oryzeae</taxon>
        <taxon>Oryzinae</taxon>
        <taxon>Oryza</taxon>
        <taxon>Oryza sativa</taxon>
    </lineage>
</organism>
<dbReference type="EMBL" id="AP005382">
    <property type="protein sequence ID" value="BAD54384.1"/>
    <property type="molecule type" value="Genomic_DNA"/>
</dbReference>
<evidence type="ECO:0000313" key="3">
    <source>
        <dbReference type="EMBL" id="BAD54384.1"/>
    </source>
</evidence>